<evidence type="ECO:0000256" key="1">
    <source>
        <dbReference type="ARBA" id="ARBA00006056"/>
    </source>
</evidence>
<dbReference type="PANTHER" id="PTHR11091:SF0">
    <property type="entry name" value="MALATE DEHYDROGENASE"/>
    <property type="match status" value="1"/>
</dbReference>
<gene>
    <name evidence="3" type="ORF">UREG_03546</name>
</gene>
<organism evidence="3 4">
    <name type="scientific">Uncinocarpus reesii (strain UAMH 1704)</name>
    <dbReference type="NCBI Taxonomy" id="336963"/>
    <lineage>
        <taxon>Eukaryota</taxon>
        <taxon>Fungi</taxon>
        <taxon>Dikarya</taxon>
        <taxon>Ascomycota</taxon>
        <taxon>Pezizomycotina</taxon>
        <taxon>Eurotiomycetes</taxon>
        <taxon>Eurotiomycetidae</taxon>
        <taxon>Onygenales</taxon>
        <taxon>Onygenaceae</taxon>
        <taxon>Uncinocarpus</taxon>
    </lineage>
</organism>
<dbReference type="Proteomes" id="UP000002058">
    <property type="component" value="Unassembled WGS sequence"/>
</dbReference>
<dbReference type="EMBL" id="CH476616">
    <property type="protein sequence ID" value="EEP78700.1"/>
    <property type="molecule type" value="Genomic_DNA"/>
</dbReference>
<reference evidence="4" key="1">
    <citation type="journal article" date="2009" name="Genome Res.">
        <title>Comparative genomic analyses of the human fungal pathogens Coccidioides and their relatives.</title>
        <authorList>
            <person name="Sharpton T.J."/>
            <person name="Stajich J.E."/>
            <person name="Rounsley S.D."/>
            <person name="Gardner M.J."/>
            <person name="Wortman J.R."/>
            <person name="Jordar V.S."/>
            <person name="Maiti R."/>
            <person name="Kodira C.D."/>
            <person name="Neafsey D.E."/>
            <person name="Zeng Q."/>
            <person name="Hung C.-Y."/>
            <person name="McMahan C."/>
            <person name="Muszewska A."/>
            <person name="Grynberg M."/>
            <person name="Mandel M.A."/>
            <person name="Kellner E.M."/>
            <person name="Barker B.M."/>
            <person name="Galgiani J.N."/>
            <person name="Orbach M.J."/>
            <person name="Kirkland T.N."/>
            <person name="Cole G.T."/>
            <person name="Henn M.R."/>
            <person name="Birren B.W."/>
            <person name="Taylor J.W."/>
        </authorList>
    </citation>
    <scope>NUCLEOTIDE SEQUENCE [LARGE SCALE GENOMIC DNA]</scope>
    <source>
        <strain evidence="4">UAMH 1704</strain>
    </source>
</reference>
<dbReference type="GO" id="GO:0016491">
    <property type="term" value="F:oxidoreductase activity"/>
    <property type="evidence" value="ECO:0007669"/>
    <property type="project" value="UniProtKB-KW"/>
</dbReference>
<evidence type="ECO:0000256" key="2">
    <source>
        <dbReference type="ARBA" id="ARBA00023002"/>
    </source>
</evidence>
<dbReference type="OrthoDB" id="7881616at2759"/>
<keyword evidence="4" id="KW-1185">Reference proteome</keyword>
<dbReference type="HOGENOM" id="CLU_040452_2_0_1"/>
<dbReference type="Gene3D" id="3.30.1370.60">
    <property type="entry name" value="Hypothetical oxidoreductase yiak, domain 2"/>
    <property type="match status" value="1"/>
</dbReference>
<dbReference type="InterPro" id="IPR043144">
    <property type="entry name" value="Mal/L-sulf/L-lact_DH-like_ah"/>
</dbReference>
<dbReference type="PANTHER" id="PTHR11091">
    <property type="entry name" value="OXIDOREDUCTASE-RELATED"/>
    <property type="match status" value="1"/>
</dbReference>
<name>C4JR64_UNCRE</name>
<dbReference type="AlphaFoldDB" id="C4JR64"/>
<keyword evidence="2" id="KW-0560">Oxidoreductase</keyword>
<dbReference type="KEGG" id="ure:UREG_03546"/>
<evidence type="ECO:0008006" key="5">
    <source>
        <dbReference type="Google" id="ProtNLM"/>
    </source>
</evidence>
<dbReference type="VEuPathDB" id="FungiDB:UREG_03546"/>
<accession>C4JR64</accession>
<sequence length="356" mass="38517">MASSPSTVLVSASAARHFVQSLLQRHQVPSQNASIVAKCLVDADLRGVDSHGINRIPSYIARIRHKVLDPLASPVVTQKTPVVAQIDGQNGFGFITAHKAMDTAIKMARDYGIGMVSVKHSNHFGMSASFVQQAIDADMLSLVFTNSSPALPVWGGKEKLMGVSPIACGAPAGEKSIPFILDMAPSIAARGKIYKALRREERIPPDWALDEHGSPTTDPASALRGVMLPMGGPKGSALSIMMDVFSGVLSGSAFAGHVTNPYDPSKPADVGHLFIAIKPDMFMSMEEFKARMDYLYRRVVECKRMSGVERIYYPGEIELLMAEKREKDGIPFVLAEIEALNKEADLVGERHLEASS</sequence>
<evidence type="ECO:0000313" key="3">
    <source>
        <dbReference type="EMBL" id="EEP78700.1"/>
    </source>
</evidence>
<dbReference type="InterPro" id="IPR036111">
    <property type="entry name" value="Mal/L-sulfo/L-lacto_DH-like_sf"/>
</dbReference>
<dbReference type="Gene3D" id="1.10.1530.10">
    <property type="match status" value="1"/>
</dbReference>
<dbReference type="GeneID" id="8437448"/>
<dbReference type="OMA" id="VLAHNCA"/>
<dbReference type="Pfam" id="PF02615">
    <property type="entry name" value="Ldh_2"/>
    <property type="match status" value="1"/>
</dbReference>
<dbReference type="InterPro" id="IPR043143">
    <property type="entry name" value="Mal/L-sulf/L-lact_DH-like_NADP"/>
</dbReference>
<dbReference type="InParanoid" id="C4JR64"/>
<dbReference type="SUPFAM" id="SSF89733">
    <property type="entry name" value="L-sulfolactate dehydrogenase-like"/>
    <property type="match status" value="1"/>
</dbReference>
<dbReference type="eggNOG" id="ENOG502QRW5">
    <property type="taxonomic scope" value="Eukaryota"/>
</dbReference>
<protein>
    <recommendedName>
        <fullName evidence="5">Malate/L-lactate dehydrogenase</fullName>
    </recommendedName>
</protein>
<dbReference type="RefSeq" id="XP_002544029.1">
    <property type="nucleotide sequence ID" value="XM_002543983.1"/>
</dbReference>
<comment type="similarity">
    <text evidence="1">Belongs to the LDH2/MDH2 oxidoreductase family.</text>
</comment>
<evidence type="ECO:0000313" key="4">
    <source>
        <dbReference type="Proteomes" id="UP000002058"/>
    </source>
</evidence>
<dbReference type="InterPro" id="IPR003767">
    <property type="entry name" value="Malate/L-lactate_DH-like"/>
</dbReference>
<dbReference type="STRING" id="336963.C4JR64"/>
<proteinExistence type="inferred from homology"/>